<proteinExistence type="predicted"/>
<gene>
    <name evidence="2" type="ORF">METZ01_LOCUS313793</name>
</gene>
<evidence type="ECO:0000313" key="2">
    <source>
        <dbReference type="EMBL" id="SVC60939.1"/>
    </source>
</evidence>
<dbReference type="AlphaFoldDB" id="A0A382NIA5"/>
<evidence type="ECO:0000259" key="1">
    <source>
        <dbReference type="Pfam" id="PF13482"/>
    </source>
</evidence>
<feature type="domain" description="YprB ribonuclease H-like" evidence="1">
    <location>
        <begin position="123"/>
        <end position="285"/>
    </location>
</feature>
<sequence length="293" mass="33380">MTMLSEELRKRLADGKCADTPKESVTPDVSAFKERLLRAAQAFNERDANIPSDKSIGEVLDGIEVQTASGRFYLVEPDPHLLHPEIDAMSERHLSLRDWSPETEDKLPAQYRSLIGPEPERILYLDIETTGFAGNPLFLVGLMHLEAGNIRVSQLLARDYSEEEALLEGLAERFVRFDCMITFNGKTFDVPFIRDRYFANAVRCRFPHHHLDLLHPSRRRWGDKLPDCRLETLERWVCGQKARDGDIPGAEIPDTYHLFVQTGNAALLSPILEHNALDLVSMGDLLFRLLEEE</sequence>
<dbReference type="InterPro" id="IPR036397">
    <property type="entry name" value="RNaseH_sf"/>
</dbReference>
<dbReference type="PANTHER" id="PTHR38462">
    <property type="entry name" value="EXONUCLEASE-LIKE PROTEIN"/>
    <property type="match status" value="1"/>
</dbReference>
<reference evidence="2" key="1">
    <citation type="submission" date="2018-05" db="EMBL/GenBank/DDBJ databases">
        <authorList>
            <person name="Lanie J.A."/>
            <person name="Ng W.-L."/>
            <person name="Kazmierczak K.M."/>
            <person name="Andrzejewski T.M."/>
            <person name="Davidsen T.M."/>
            <person name="Wayne K.J."/>
            <person name="Tettelin H."/>
            <person name="Glass J.I."/>
            <person name="Rusch D."/>
            <person name="Podicherti R."/>
            <person name="Tsui H.-C.T."/>
            <person name="Winkler M.E."/>
        </authorList>
    </citation>
    <scope>NUCLEOTIDE SEQUENCE</scope>
</reference>
<dbReference type="Gene3D" id="3.30.420.10">
    <property type="entry name" value="Ribonuclease H-like superfamily/Ribonuclease H"/>
    <property type="match status" value="1"/>
</dbReference>
<protein>
    <recommendedName>
        <fullName evidence="1">YprB ribonuclease H-like domain-containing protein</fullName>
    </recommendedName>
</protein>
<dbReference type="GO" id="GO:0003676">
    <property type="term" value="F:nucleic acid binding"/>
    <property type="evidence" value="ECO:0007669"/>
    <property type="project" value="InterPro"/>
</dbReference>
<organism evidence="2">
    <name type="scientific">marine metagenome</name>
    <dbReference type="NCBI Taxonomy" id="408172"/>
    <lineage>
        <taxon>unclassified sequences</taxon>
        <taxon>metagenomes</taxon>
        <taxon>ecological metagenomes</taxon>
    </lineage>
</organism>
<dbReference type="SUPFAM" id="SSF53098">
    <property type="entry name" value="Ribonuclease H-like"/>
    <property type="match status" value="1"/>
</dbReference>
<name>A0A382NIA5_9ZZZZ</name>
<dbReference type="InterPro" id="IPR038720">
    <property type="entry name" value="YprB_RNase_H-like_dom"/>
</dbReference>
<dbReference type="Pfam" id="PF13482">
    <property type="entry name" value="RNase_H_2"/>
    <property type="match status" value="1"/>
</dbReference>
<dbReference type="EMBL" id="UINC01100689">
    <property type="protein sequence ID" value="SVC60939.1"/>
    <property type="molecule type" value="Genomic_DNA"/>
</dbReference>
<accession>A0A382NIA5</accession>
<dbReference type="PANTHER" id="PTHR38462:SF1">
    <property type="entry name" value="YPRB RIBONUCLEASE H-LIKE DOMAIN-CONTAINING PROTEIN"/>
    <property type="match status" value="1"/>
</dbReference>
<dbReference type="InterPro" id="IPR012337">
    <property type="entry name" value="RNaseH-like_sf"/>
</dbReference>